<dbReference type="AlphaFoldDB" id="A0A6I0EU34"/>
<evidence type="ECO:0000313" key="2">
    <source>
        <dbReference type="Proteomes" id="UP000468766"/>
    </source>
</evidence>
<evidence type="ECO:0000313" key="1">
    <source>
        <dbReference type="EMBL" id="KAB2953704.1"/>
    </source>
</evidence>
<dbReference type="OrthoDB" id="2986534at2"/>
<keyword evidence="2" id="KW-1185">Reference proteome</keyword>
<name>A0A6I0EU34_9FIRM</name>
<organism evidence="1 2">
    <name type="scientific">Heliorestis acidaminivorans</name>
    <dbReference type="NCBI Taxonomy" id="553427"/>
    <lineage>
        <taxon>Bacteria</taxon>
        <taxon>Bacillati</taxon>
        <taxon>Bacillota</taxon>
        <taxon>Clostridia</taxon>
        <taxon>Eubacteriales</taxon>
        <taxon>Heliobacteriaceae</taxon>
        <taxon>Heliorestis</taxon>
    </lineage>
</organism>
<dbReference type="EMBL" id="WBXO01000002">
    <property type="protein sequence ID" value="KAB2953704.1"/>
    <property type="molecule type" value="Genomic_DNA"/>
</dbReference>
<dbReference type="Proteomes" id="UP000468766">
    <property type="component" value="Unassembled WGS sequence"/>
</dbReference>
<reference evidence="1 2" key="1">
    <citation type="submission" date="2019-10" db="EMBL/GenBank/DDBJ databases">
        <title>Whole-genome sequence of the extremophile Heliorestis acidaminivorans DSM 24790.</title>
        <authorList>
            <person name="Kyndt J.A."/>
            <person name="Meyer T.E."/>
        </authorList>
    </citation>
    <scope>NUCLEOTIDE SEQUENCE [LARGE SCALE GENOMIC DNA]</scope>
    <source>
        <strain evidence="1 2">DSM 24790</strain>
    </source>
</reference>
<sequence>MRNRENICITYLDESRLVDFNTKEEYYTIASITALREKYINEIEVKWAELRKEYNVPDGLNIHFTDVKYLLQINPRKPYKPEWINIFKEKNTDNVDRLKVYHFFKDIINTLEEMEFFIHITGINVNKEHIIRKQGAWLKNRSYQPPYIAFKEHLDLMVPYLIKLKEQNQVGIENKNKWYSTKLRYDGDVGLGERQDLKEAYHHAITIGTKHFRPEIINELYDEIRFVGKEEVSTGKEVTHAGSEIIDFIATIVSRNLWKREMERTKITLENQESLEPLDVIGLKIVREQKINDINY</sequence>
<gene>
    <name evidence="1" type="ORF">F9B85_03540</name>
</gene>
<accession>A0A6I0EU34</accession>
<comment type="caution">
    <text evidence="1">The sequence shown here is derived from an EMBL/GenBank/DDBJ whole genome shotgun (WGS) entry which is preliminary data.</text>
</comment>
<proteinExistence type="predicted"/>
<dbReference type="RefSeq" id="WP_151618612.1">
    <property type="nucleotide sequence ID" value="NZ_WBXO01000002.1"/>
</dbReference>
<protein>
    <submittedName>
        <fullName evidence="1">DUF3800 domain-containing protein</fullName>
    </submittedName>
</protein>